<organism evidence="1 2">
    <name type="scientific">Phyllachora maydis</name>
    <dbReference type="NCBI Taxonomy" id="1825666"/>
    <lineage>
        <taxon>Eukaryota</taxon>
        <taxon>Fungi</taxon>
        <taxon>Dikarya</taxon>
        <taxon>Ascomycota</taxon>
        <taxon>Pezizomycotina</taxon>
        <taxon>Sordariomycetes</taxon>
        <taxon>Sordariomycetidae</taxon>
        <taxon>Phyllachorales</taxon>
        <taxon>Phyllachoraceae</taxon>
        <taxon>Phyllachora</taxon>
    </lineage>
</organism>
<gene>
    <name evidence="1" type="ORF">P8C59_007192</name>
</gene>
<comment type="caution">
    <text evidence="1">The sequence shown here is derived from an EMBL/GenBank/DDBJ whole genome shotgun (WGS) entry which is preliminary data.</text>
</comment>
<name>A0AAD9I818_9PEZI</name>
<protein>
    <submittedName>
        <fullName evidence="1">Uncharacterized protein</fullName>
    </submittedName>
</protein>
<proteinExistence type="predicted"/>
<evidence type="ECO:0000313" key="2">
    <source>
        <dbReference type="Proteomes" id="UP001217918"/>
    </source>
</evidence>
<accession>A0AAD9I818</accession>
<reference evidence="1" key="1">
    <citation type="journal article" date="2023" name="Mol. Plant Microbe Interact.">
        <title>Elucidating the Obligate Nature and Biological Capacity of an Invasive Fungal Corn Pathogen.</title>
        <authorList>
            <person name="MacCready J.S."/>
            <person name="Roggenkamp E.M."/>
            <person name="Gdanetz K."/>
            <person name="Chilvers M.I."/>
        </authorList>
    </citation>
    <scope>NUCLEOTIDE SEQUENCE</scope>
    <source>
        <strain evidence="1">PM02</strain>
    </source>
</reference>
<sequence>MAEMLGRIHRRIEGSTHDLHETVFRTGWSPTSLRSIPRENSHSFSPVFGPRAEFPADTDVAPDTHRDVASSLLLDAGAQIHGHGVGPLLFSPDAPFAQAVPF</sequence>
<evidence type="ECO:0000313" key="1">
    <source>
        <dbReference type="EMBL" id="KAK2072863.1"/>
    </source>
</evidence>
<keyword evidence="2" id="KW-1185">Reference proteome</keyword>
<dbReference type="EMBL" id="JAQQPM010000006">
    <property type="protein sequence ID" value="KAK2072863.1"/>
    <property type="molecule type" value="Genomic_DNA"/>
</dbReference>
<dbReference type="Proteomes" id="UP001217918">
    <property type="component" value="Unassembled WGS sequence"/>
</dbReference>
<dbReference type="AlphaFoldDB" id="A0AAD9I818"/>